<evidence type="ECO:0000313" key="6">
    <source>
        <dbReference type="EMBL" id="ROS40506.1"/>
    </source>
</evidence>
<accession>A0A3N2GV37</accession>
<proteinExistence type="predicted"/>
<name>A0A3N2GV37_9PSEU</name>
<dbReference type="PRINTS" id="PR00455">
    <property type="entry name" value="HTHTETR"/>
</dbReference>
<dbReference type="Pfam" id="PF21351">
    <property type="entry name" value="TetR_C_41"/>
    <property type="match status" value="1"/>
</dbReference>
<evidence type="ECO:0000256" key="4">
    <source>
        <dbReference type="PROSITE-ProRule" id="PRU00335"/>
    </source>
</evidence>
<evidence type="ECO:0000313" key="7">
    <source>
        <dbReference type="Proteomes" id="UP000274843"/>
    </source>
</evidence>
<dbReference type="GO" id="GO:0000976">
    <property type="term" value="F:transcription cis-regulatory region binding"/>
    <property type="evidence" value="ECO:0007669"/>
    <property type="project" value="TreeGrafter"/>
</dbReference>
<dbReference type="RefSeq" id="WP_148085703.1">
    <property type="nucleotide sequence ID" value="NZ_RKHY01000001.1"/>
</dbReference>
<dbReference type="AlphaFoldDB" id="A0A3N2GV37"/>
<dbReference type="PANTHER" id="PTHR30055:SF234">
    <property type="entry name" value="HTH-TYPE TRANSCRIPTIONAL REGULATOR BETI"/>
    <property type="match status" value="1"/>
</dbReference>
<dbReference type="InterPro" id="IPR036271">
    <property type="entry name" value="Tet_transcr_reg_TetR-rel_C_sf"/>
</dbReference>
<evidence type="ECO:0000259" key="5">
    <source>
        <dbReference type="PROSITE" id="PS50977"/>
    </source>
</evidence>
<evidence type="ECO:0000256" key="2">
    <source>
        <dbReference type="ARBA" id="ARBA00023125"/>
    </source>
</evidence>
<dbReference type="InterPro" id="IPR050109">
    <property type="entry name" value="HTH-type_TetR-like_transc_reg"/>
</dbReference>
<dbReference type="InterPro" id="IPR009057">
    <property type="entry name" value="Homeodomain-like_sf"/>
</dbReference>
<protein>
    <submittedName>
        <fullName evidence="6">TetR family transcriptional regulator</fullName>
    </submittedName>
</protein>
<keyword evidence="1" id="KW-0805">Transcription regulation</keyword>
<dbReference type="GeneID" id="301844231"/>
<evidence type="ECO:0000256" key="1">
    <source>
        <dbReference type="ARBA" id="ARBA00023015"/>
    </source>
</evidence>
<dbReference type="Proteomes" id="UP000274843">
    <property type="component" value="Unassembled WGS sequence"/>
</dbReference>
<dbReference type="SUPFAM" id="SSF48498">
    <property type="entry name" value="Tetracyclin repressor-like, C-terminal domain"/>
    <property type="match status" value="1"/>
</dbReference>
<dbReference type="PROSITE" id="PS50977">
    <property type="entry name" value="HTH_TETR_2"/>
    <property type="match status" value="1"/>
</dbReference>
<gene>
    <name evidence="6" type="ORF">EDD35_2843</name>
</gene>
<feature type="domain" description="HTH tetR-type" evidence="5">
    <location>
        <begin position="10"/>
        <end position="70"/>
    </location>
</feature>
<organism evidence="6 7">
    <name type="scientific">Amycolatopsis thermoflava</name>
    <dbReference type="NCBI Taxonomy" id="84480"/>
    <lineage>
        <taxon>Bacteria</taxon>
        <taxon>Bacillati</taxon>
        <taxon>Actinomycetota</taxon>
        <taxon>Actinomycetes</taxon>
        <taxon>Pseudonocardiales</taxon>
        <taxon>Pseudonocardiaceae</taxon>
        <taxon>Amycolatopsis</taxon>
        <taxon>Amycolatopsis methanolica group</taxon>
    </lineage>
</organism>
<sequence length="196" mass="21291">MRRTQEERSQSTRAALVAAARELFAERGYQAVPADEIVRAAGVTRGALYHHYGDKQGLFRAVFEQLELEVTAEVEAATKDAPDLATGLLFALKAFLDACERAEIRQISLIDAPAVLGWTTWREIEAEHGLGLVIGVLREAVEQGLIKPLPVDVLAQLVLSAVNEAALMITHADNPAQARSDAEQVLATWLIGLLAE</sequence>
<keyword evidence="7" id="KW-1185">Reference proteome</keyword>
<dbReference type="Gene3D" id="1.10.357.10">
    <property type="entry name" value="Tetracycline Repressor, domain 2"/>
    <property type="match status" value="1"/>
</dbReference>
<keyword evidence="2 4" id="KW-0238">DNA-binding</keyword>
<dbReference type="GO" id="GO:0003700">
    <property type="term" value="F:DNA-binding transcription factor activity"/>
    <property type="evidence" value="ECO:0007669"/>
    <property type="project" value="TreeGrafter"/>
</dbReference>
<dbReference type="Pfam" id="PF00440">
    <property type="entry name" value="TetR_N"/>
    <property type="match status" value="1"/>
</dbReference>
<dbReference type="InterPro" id="IPR049484">
    <property type="entry name" value="Rv0078-like_C"/>
</dbReference>
<evidence type="ECO:0000256" key="3">
    <source>
        <dbReference type="ARBA" id="ARBA00023163"/>
    </source>
</evidence>
<feature type="DNA-binding region" description="H-T-H motif" evidence="4">
    <location>
        <begin position="33"/>
        <end position="52"/>
    </location>
</feature>
<dbReference type="SUPFAM" id="SSF46689">
    <property type="entry name" value="Homeodomain-like"/>
    <property type="match status" value="1"/>
</dbReference>
<dbReference type="PANTHER" id="PTHR30055">
    <property type="entry name" value="HTH-TYPE TRANSCRIPTIONAL REGULATOR RUTR"/>
    <property type="match status" value="1"/>
</dbReference>
<keyword evidence="3" id="KW-0804">Transcription</keyword>
<dbReference type="InterPro" id="IPR001647">
    <property type="entry name" value="HTH_TetR"/>
</dbReference>
<dbReference type="EMBL" id="RKHY01000001">
    <property type="protein sequence ID" value="ROS40506.1"/>
    <property type="molecule type" value="Genomic_DNA"/>
</dbReference>
<comment type="caution">
    <text evidence="6">The sequence shown here is derived from an EMBL/GenBank/DDBJ whole genome shotgun (WGS) entry which is preliminary data.</text>
</comment>
<reference evidence="6 7" key="1">
    <citation type="submission" date="2018-11" db="EMBL/GenBank/DDBJ databases">
        <title>Sequencing the genomes of 1000 actinobacteria strains.</title>
        <authorList>
            <person name="Klenk H.-P."/>
        </authorList>
    </citation>
    <scope>NUCLEOTIDE SEQUENCE [LARGE SCALE GENOMIC DNA]</scope>
    <source>
        <strain evidence="6 7">DSM 44348</strain>
    </source>
</reference>